<reference evidence="3 4" key="1">
    <citation type="submission" date="2023-08" db="EMBL/GenBank/DDBJ databases">
        <authorList>
            <person name="Girao M."/>
            <person name="Carvalho M.F."/>
        </authorList>
    </citation>
    <scope>NUCLEOTIDE SEQUENCE [LARGE SCALE GENOMIC DNA]</scope>
    <source>
        <strain evidence="3 4">CT-R113</strain>
    </source>
</reference>
<accession>A0ABU7K6M5</accession>
<feature type="transmembrane region" description="Helical" evidence="2">
    <location>
        <begin position="166"/>
        <end position="187"/>
    </location>
</feature>
<proteinExistence type="predicted"/>
<keyword evidence="2" id="KW-0812">Transmembrane</keyword>
<keyword evidence="2" id="KW-1133">Transmembrane helix</keyword>
<gene>
    <name evidence="3" type="ORF">Q8791_11810</name>
</gene>
<feature type="compositionally biased region" description="Low complexity" evidence="1">
    <location>
        <begin position="423"/>
        <end position="435"/>
    </location>
</feature>
<feature type="transmembrane region" description="Helical" evidence="2">
    <location>
        <begin position="135"/>
        <end position="154"/>
    </location>
</feature>
<name>A0ABU7K6M5_9ACTN</name>
<feature type="transmembrane region" description="Helical" evidence="2">
    <location>
        <begin position="385"/>
        <end position="406"/>
    </location>
</feature>
<dbReference type="InterPro" id="IPR045931">
    <property type="entry name" value="DUF6350"/>
</dbReference>
<feature type="compositionally biased region" description="Basic and acidic residues" evidence="1">
    <location>
        <begin position="436"/>
        <end position="446"/>
    </location>
</feature>
<feature type="region of interest" description="Disordered" evidence="1">
    <location>
        <begin position="423"/>
        <end position="573"/>
    </location>
</feature>
<feature type="region of interest" description="Disordered" evidence="1">
    <location>
        <begin position="1"/>
        <end position="25"/>
    </location>
</feature>
<feature type="compositionally biased region" description="Basic and acidic residues" evidence="1">
    <location>
        <begin position="492"/>
        <end position="524"/>
    </location>
</feature>
<feature type="transmembrane region" description="Helical" evidence="2">
    <location>
        <begin position="345"/>
        <end position="365"/>
    </location>
</feature>
<protein>
    <submittedName>
        <fullName evidence="3">DUF6350 family protein</fullName>
    </submittedName>
</protein>
<evidence type="ECO:0000313" key="3">
    <source>
        <dbReference type="EMBL" id="MEE2037905.1"/>
    </source>
</evidence>
<evidence type="ECO:0000256" key="2">
    <source>
        <dbReference type="SAM" id="Phobius"/>
    </source>
</evidence>
<comment type="caution">
    <text evidence="3">The sequence shown here is derived from an EMBL/GenBank/DDBJ whole genome shotgun (WGS) entry which is preliminary data.</text>
</comment>
<dbReference type="RefSeq" id="WP_330091687.1">
    <property type="nucleotide sequence ID" value="NZ_JAUZMY010000009.1"/>
</dbReference>
<dbReference type="Pfam" id="PF19877">
    <property type="entry name" value="DUF6350"/>
    <property type="match status" value="1"/>
</dbReference>
<dbReference type="Proteomes" id="UP001356095">
    <property type="component" value="Unassembled WGS sequence"/>
</dbReference>
<feature type="transmembrane region" description="Helical" evidence="2">
    <location>
        <begin position="253"/>
        <end position="276"/>
    </location>
</feature>
<keyword evidence="2" id="KW-0472">Membrane</keyword>
<dbReference type="EMBL" id="JAUZMY010000009">
    <property type="protein sequence ID" value="MEE2037905.1"/>
    <property type="molecule type" value="Genomic_DNA"/>
</dbReference>
<feature type="transmembrane region" description="Helical" evidence="2">
    <location>
        <begin position="310"/>
        <end position="333"/>
    </location>
</feature>
<feature type="transmembrane region" description="Helical" evidence="2">
    <location>
        <begin position="208"/>
        <end position="233"/>
    </location>
</feature>
<keyword evidence="4" id="KW-1185">Reference proteome</keyword>
<organism evidence="3 4">
    <name type="scientific">Nocardiopsis codii</name>
    <dbReference type="NCBI Taxonomy" id="3065942"/>
    <lineage>
        <taxon>Bacteria</taxon>
        <taxon>Bacillati</taxon>
        <taxon>Actinomycetota</taxon>
        <taxon>Actinomycetes</taxon>
        <taxon>Streptosporangiales</taxon>
        <taxon>Nocardiopsidaceae</taxon>
        <taxon>Nocardiopsis</taxon>
    </lineage>
</organism>
<feature type="transmembrane region" description="Helical" evidence="2">
    <location>
        <begin position="283"/>
        <end position="304"/>
    </location>
</feature>
<evidence type="ECO:0000313" key="4">
    <source>
        <dbReference type="Proteomes" id="UP001356095"/>
    </source>
</evidence>
<feature type="transmembrane region" description="Helical" evidence="2">
    <location>
        <begin position="97"/>
        <end position="114"/>
    </location>
</feature>
<evidence type="ECO:0000256" key="1">
    <source>
        <dbReference type="SAM" id="MobiDB-lite"/>
    </source>
</evidence>
<feature type="transmembrane region" description="Helical" evidence="2">
    <location>
        <begin position="39"/>
        <end position="63"/>
    </location>
</feature>
<sequence length="573" mass="59533">MSTPGSPPDRGRPTKRSRTTAAASPAADELRPLYATGGIAAATAAGSGLAAIVTLTIIGWVAAPHDTFGEEIVDILQGAVLAWLVGHHVSFSVPDGQIALLPLGLVLLPGLLLYRSGRWLARSCEILRLRYVWRAAVAIAGPYAAIAGTLALVARTDAIEPSMPRALVMGFVIAFLAGGWGVLRQLMRDKGVAAGDLLELMPARSRSLLVGMLASTGMLLLGGLLLFAAALAVNFPEVVETTRVLGPGLVGGVLLVVIQLAYLPNAVVFAVCYALGPGFAMGAGTVVAPTGVSVGALPVFPMLAALPDNGAAPVVSLVALAVPFAAGAVGGVLTQRSAPDAVGEAAPLWGFVCGVTTGMLCAALAEIAGGPLGGERLSDVGPSAWQVGLVAALEVGVAAAVAAWIANWWYWRKLRLGGGAVPPDASAAGAATAETGARRSSERTGSDPRPVVELPPDVPVGKGLATVTPLRRREDEDTGAETEEEPRPATPGERRVARERVRAARAVDREAERGARKEARQELRTHRRQEKRSAKEARRASGGRRWRRRPSEDEEMYGITYEADPGDSDAPRA</sequence>